<evidence type="ECO:0000256" key="5">
    <source>
        <dbReference type="ARBA" id="ARBA00022763"/>
    </source>
</evidence>
<reference evidence="18 19" key="1">
    <citation type="journal article" date="2016" name="Int. J. Syst. Evol. Microbiol.">
        <title>Desulfotomaculum ferrireducens sp. nov., a moderately thermophilic sulfate-reducing and dissimilatory Fe(III)-reducing bacterium isolated from compost.</title>
        <authorList>
            <person name="Yang G."/>
            <person name="Guo J."/>
            <person name="Zhuang L."/>
            <person name="Yuan Y."/>
            <person name="Zhou S."/>
        </authorList>
    </citation>
    <scope>NUCLEOTIDE SEQUENCE [LARGE SCALE GENOMIC DNA]</scope>
    <source>
        <strain evidence="18 19">GSS09</strain>
    </source>
</reference>
<evidence type="ECO:0000259" key="17">
    <source>
        <dbReference type="PROSITE" id="PS51068"/>
    </source>
</evidence>
<dbReference type="GO" id="GO:0008270">
    <property type="term" value="F:zinc ion binding"/>
    <property type="evidence" value="ECO:0007669"/>
    <property type="project" value="UniProtKB-UniRule"/>
</dbReference>
<dbReference type="Proteomes" id="UP000189464">
    <property type="component" value="Chromosome"/>
</dbReference>
<evidence type="ECO:0000256" key="12">
    <source>
        <dbReference type="ARBA" id="ARBA00023268"/>
    </source>
</evidence>
<evidence type="ECO:0000256" key="11">
    <source>
        <dbReference type="ARBA" id="ARBA00023239"/>
    </source>
</evidence>
<feature type="binding site" evidence="15">
    <location>
        <position position="113"/>
    </location>
    <ligand>
        <name>DNA</name>
        <dbReference type="ChEBI" id="CHEBI:16991"/>
    </ligand>
</feature>
<evidence type="ECO:0000256" key="10">
    <source>
        <dbReference type="ARBA" id="ARBA00023204"/>
    </source>
</evidence>
<proteinExistence type="inferred from homology"/>
<evidence type="ECO:0000256" key="2">
    <source>
        <dbReference type="ARBA" id="ARBA00009409"/>
    </source>
</evidence>
<keyword evidence="12 15" id="KW-0511">Multifunctional enzyme</keyword>
<dbReference type="SUPFAM" id="SSF81624">
    <property type="entry name" value="N-terminal domain of MutM-like DNA repair proteins"/>
    <property type="match status" value="1"/>
</dbReference>
<dbReference type="InterPro" id="IPR010663">
    <property type="entry name" value="Znf_FPG/IleRS"/>
</dbReference>
<dbReference type="InterPro" id="IPR015886">
    <property type="entry name" value="H2TH_FPG"/>
</dbReference>
<feature type="domain" description="Formamidopyrimidine-DNA glycosylase catalytic" evidence="17">
    <location>
        <begin position="2"/>
        <end position="116"/>
    </location>
</feature>
<dbReference type="SMART" id="SM00898">
    <property type="entry name" value="Fapy_DNA_glyco"/>
    <property type="match status" value="1"/>
</dbReference>
<keyword evidence="6 15" id="KW-0863">Zinc-finger</keyword>
<dbReference type="PROSITE" id="PS01242">
    <property type="entry name" value="ZF_FPG_1"/>
    <property type="match status" value="1"/>
</dbReference>
<evidence type="ECO:0000256" key="3">
    <source>
        <dbReference type="ARBA" id="ARBA00011245"/>
    </source>
</evidence>
<evidence type="ECO:0000256" key="8">
    <source>
        <dbReference type="ARBA" id="ARBA00022833"/>
    </source>
</evidence>
<dbReference type="PANTHER" id="PTHR22993">
    <property type="entry name" value="FORMAMIDOPYRIMIDINE-DNA GLYCOSYLASE"/>
    <property type="match status" value="1"/>
</dbReference>
<dbReference type="NCBIfam" id="TIGR00577">
    <property type="entry name" value="fpg"/>
    <property type="match status" value="1"/>
</dbReference>
<feature type="active site" description="Proton donor; for delta-elimination activity" evidence="15">
    <location>
        <position position="265"/>
    </location>
</feature>
<dbReference type="GO" id="GO:0003684">
    <property type="term" value="F:damaged DNA binding"/>
    <property type="evidence" value="ECO:0007669"/>
    <property type="project" value="InterPro"/>
</dbReference>
<dbReference type="InterPro" id="IPR015887">
    <property type="entry name" value="DNA_glyclase_Znf_dom_DNA_BS"/>
</dbReference>
<comment type="cofactor">
    <cofactor evidence="15">
        <name>Zn(2+)</name>
        <dbReference type="ChEBI" id="CHEBI:29105"/>
    </cofactor>
    <text evidence="15">Binds 1 zinc ion per subunit.</text>
</comment>
<dbReference type="FunFam" id="1.10.8.50:FF:000003">
    <property type="entry name" value="Formamidopyrimidine-DNA glycosylase"/>
    <property type="match status" value="1"/>
</dbReference>
<dbReference type="SUPFAM" id="SSF57716">
    <property type="entry name" value="Glucocorticoid receptor-like (DNA-binding domain)"/>
    <property type="match status" value="1"/>
</dbReference>
<keyword evidence="4 15" id="KW-0479">Metal-binding</keyword>
<keyword evidence="19" id="KW-1185">Reference proteome</keyword>
<keyword evidence="11 15" id="KW-0456">Lyase</keyword>
<dbReference type="GO" id="GO:0006284">
    <property type="term" value="P:base-excision repair"/>
    <property type="evidence" value="ECO:0007669"/>
    <property type="project" value="InterPro"/>
</dbReference>
<dbReference type="PROSITE" id="PS51066">
    <property type="entry name" value="ZF_FPG_2"/>
    <property type="match status" value="1"/>
</dbReference>
<dbReference type="InterPro" id="IPR012319">
    <property type="entry name" value="FPG_cat"/>
</dbReference>
<dbReference type="SMART" id="SM01232">
    <property type="entry name" value="H2TH"/>
    <property type="match status" value="1"/>
</dbReference>
<evidence type="ECO:0000256" key="6">
    <source>
        <dbReference type="ARBA" id="ARBA00022771"/>
    </source>
</evidence>
<dbReference type="PANTHER" id="PTHR22993:SF9">
    <property type="entry name" value="FORMAMIDOPYRIMIDINE-DNA GLYCOSYLASE"/>
    <property type="match status" value="1"/>
</dbReference>
<dbReference type="CDD" id="cd08966">
    <property type="entry name" value="EcFpg-like_N"/>
    <property type="match status" value="1"/>
</dbReference>
<dbReference type="Pfam" id="PF06831">
    <property type="entry name" value="H2TH"/>
    <property type="match status" value="1"/>
</dbReference>
<dbReference type="AlphaFoldDB" id="A0A1S6IVY9"/>
<comment type="similarity">
    <text evidence="2 15">Belongs to the FPG family.</text>
</comment>
<dbReference type="InterPro" id="IPR010979">
    <property type="entry name" value="Ribosomal_uS13-like_H2TH"/>
</dbReference>
<feature type="domain" description="FPG-type" evidence="16">
    <location>
        <begin position="241"/>
        <end position="275"/>
    </location>
</feature>
<keyword evidence="5 15" id="KW-0227">DNA damage</keyword>
<comment type="subunit">
    <text evidence="3 15">Monomer.</text>
</comment>
<keyword evidence="7 15" id="KW-0378">Hydrolase</keyword>
<dbReference type="GO" id="GO:0140078">
    <property type="term" value="F:class I DNA-(apurinic or apyrimidinic site) endonuclease activity"/>
    <property type="evidence" value="ECO:0007669"/>
    <property type="project" value="UniProtKB-EC"/>
</dbReference>
<keyword evidence="8 15" id="KW-0862">Zinc</keyword>
<feature type="active site" description="Proton donor; for beta-elimination activity" evidence="15">
    <location>
        <position position="60"/>
    </location>
</feature>
<protein>
    <recommendedName>
        <fullName evidence="15">Formamidopyrimidine-DNA glycosylase</fullName>
        <shortName evidence="15">Fapy-DNA glycosylase</shortName>
        <ecNumber evidence="15">3.2.2.23</ecNumber>
    </recommendedName>
    <alternativeName>
        <fullName evidence="15">DNA-(apurinic or apyrimidinic site) lyase MutM</fullName>
        <shortName evidence="15">AP lyase MutM</shortName>
        <ecNumber evidence="15">4.2.99.18</ecNumber>
    </alternativeName>
</protein>
<evidence type="ECO:0000256" key="13">
    <source>
        <dbReference type="ARBA" id="ARBA00023295"/>
    </source>
</evidence>
<dbReference type="Pfam" id="PF01149">
    <property type="entry name" value="Fapy_DNA_glyco"/>
    <property type="match status" value="1"/>
</dbReference>
<dbReference type="Pfam" id="PF06827">
    <property type="entry name" value="zf-FPG_IleRS"/>
    <property type="match status" value="1"/>
</dbReference>
<evidence type="ECO:0000256" key="1">
    <source>
        <dbReference type="ARBA" id="ARBA00001668"/>
    </source>
</evidence>
<dbReference type="Gene3D" id="1.10.8.50">
    <property type="match status" value="1"/>
</dbReference>
<comment type="function">
    <text evidence="15">Involved in base excision repair of DNA damaged by oxidation or by mutagenic agents. Acts as DNA glycosylase that recognizes and removes damaged bases. Has a preference for oxidized purines, such as 7,8-dihydro-8-oxoguanine (8-oxoG). Has AP (apurinic/apyrimidinic) lyase activity and introduces nicks in the DNA strand. Cleaves the DNA backbone by beta-delta elimination to generate a single-strand break at the site of the removed base with both 3'- and 5'-phosphates.</text>
</comment>
<accession>A0A1S6IVY9</accession>
<evidence type="ECO:0000256" key="7">
    <source>
        <dbReference type="ARBA" id="ARBA00022801"/>
    </source>
</evidence>
<dbReference type="Gene3D" id="3.20.190.10">
    <property type="entry name" value="MutM-like, N-terminal"/>
    <property type="match status" value="1"/>
</dbReference>
<dbReference type="EC" id="3.2.2.23" evidence="15"/>
<evidence type="ECO:0000256" key="14">
    <source>
        <dbReference type="ARBA" id="ARBA00044632"/>
    </source>
</evidence>
<sequence>MPELPEVETVVRSLEQHLAGLTVTSVNLIKPEVIRSPKPEEFIELLLGKTFLKKMGRRGKYILLNLSENLTLVVHLRMTGRLIYCDAEAPLEKHTHVIFLLDNGKHLRFADVRRFGRLQLVPTTEVMELPGIKELGPEPLEPEFTREFIKKEIRRHRTRIKPLLLDQSFIAGLGNIYADEALFRAKVHPERLASELTSREAAALHKAIVEVITEGIEHRGTSFRDYVDGEGRAGSFQNHLKVYNRENHPCTQCGRPISRIKVAGRSSYYCSACQKAK</sequence>
<dbReference type="PROSITE" id="PS51068">
    <property type="entry name" value="FPG_CAT"/>
    <property type="match status" value="1"/>
</dbReference>
<organism evidence="18 19">
    <name type="scientific">Desulforamulus ferrireducens</name>
    <dbReference type="NCBI Taxonomy" id="1833852"/>
    <lineage>
        <taxon>Bacteria</taxon>
        <taxon>Bacillati</taxon>
        <taxon>Bacillota</taxon>
        <taxon>Clostridia</taxon>
        <taxon>Eubacteriales</taxon>
        <taxon>Peptococcaceae</taxon>
        <taxon>Desulforamulus</taxon>
    </lineage>
</organism>
<dbReference type="GO" id="GO:0034039">
    <property type="term" value="F:8-oxo-7,8-dihydroguanine DNA N-glycosylase activity"/>
    <property type="evidence" value="ECO:0007669"/>
    <property type="project" value="TreeGrafter"/>
</dbReference>
<dbReference type="InterPro" id="IPR035937">
    <property type="entry name" value="FPG_N"/>
</dbReference>
<comment type="catalytic activity">
    <reaction evidence="14 15">
        <text>2'-deoxyribonucleotide-(2'-deoxyribose 5'-phosphate)-2'-deoxyribonucleotide-DNA = a 3'-end 2'-deoxyribonucleotide-(2,3-dehydro-2,3-deoxyribose 5'-phosphate)-DNA + a 5'-end 5'-phospho-2'-deoxyribonucleoside-DNA + H(+)</text>
        <dbReference type="Rhea" id="RHEA:66592"/>
        <dbReference type="Rhea" id="RHEA-COMP:13180"/>
        <dbReference type="Rhea" id="RHEA-COMP:16897"/>
        <dbReference type="Rhea" id="RHEA-COMP:17067"/>
        <dbReference type="ChEBI" id="CHEBI:15378"/>
        <dbReference type="ChEBI" id="CHEBI:136412"/>
        <dbReference type="ChEBI" id="CHEBI:157695"/>
        <dbReference type="ChEBI" id="CHEBI:167181"/>
        <dbReference type="EC" id="4.2.99.18"/>
    </reaction>
</comment>
<dbReference type="GO" id="GO:0003690">
    <property type="term" value="F:double-stranded DNA binding"/>
    <property type="evidence" value="ECO:0007669"/>
    <property type="project" value="UniProtKB-ARBA"/>
</dbReference>
<evidence type="ECO:0000256" key="9">
    <source>
        <dbReference type="ARBA" id="ARBA00023125"/>
    </source>
</evidence>
<dbReference type="InterPro" id="IPR000214">
    <property type="entry name" value="Znf_DNA_glyclase/AP_lyase"/>
</dbReference>
<dbReference type="STRING" id="1833852.B0537_07490"/>
<feature type="binding site" evidence="15">
    <location>
        <position position="94"/>
    </location>
    <ligand>
        <name>DNA</name>
        <dbReference type="ChEBI" id="CHEBI:16991"/>
    </ligand>
</feature>
<keyword evidence="9 15" id="KW-0238">DNA-binding</keyword>
<evidence type="ECO:0000313" key="18">
    <source>
        <dbReference type="EMBL" id="AQS58941.1"/>
    </source>
</evidence>
<keyword evidence="13 15" id="KW-0326">Glycosidase</keyword>
<name>A0A1S6IVY9_9FIRM</name>
<evidence type="ECO:0000256" key="15">
    <source>
        <dbReference type="HAMAP-Rule" id="MF_00103"/>
    </source>
</evidence>
<dbReference type="NCBIfam" id="NF002211">
    <property type="entry name" value="PRK01103.1"/>
    <property type="match status" value="1"/>
</dbReference>
<dbReference type="InterPro" id="IPR020629">
    <property type="entry name" value="FPG_Glyclase"/>
</dbReference>
<evidence type="ECO:0000313" key="19">
    <source>
        <dbReference type="Proteomes" id="UP000189464"/>
    </source>
</evidence>
<dbReference type="EMBL" id="CP019698">
    <property type="protein sequence ID" value="AQS58941.1"/>
    <property type="molecule type" value="Genomic_DNA"/>
</dbReference>
<gene>
    <name evidence="15" type="primary">mutM</name>
    <name evidence="15" type="synonym">fpg</name>
    <name evidence="18" type="ORF">B0537_07490</name>
</gene>
<keyword evidence="10 15" id="KW-0234">DNA repair</keyword>
<evidence type="ECO:0000256" key="4">
    <source>
        <dbReference type="ARBA" id="ARBA00022723"/>
    </source>
</evidence>
<feature type="active site" description="Proton donor" evidence="15">
    <location>
        <position position="3"/>
    </location>
</feature>
<dbReference type="SUPFAM" id="SSF46946">
    <property type="entry name" value="S13-like H2TH domain"/>
    <property type="match status" value="1"/>
</dbReference>
<comment type="catalytic activity">
    <reaction evidence="1 15">
        <text>Hydrolysis of DNA containing ring-opened 7-methylguanine residues, releasing 2,6-diamino-4-hydroxy-5-(N-methyl)formamidopyrimidine.</text>
        <dbReference type="EC" id="3.2.2.23"/>
    </reaction>
</comment>
<dbReference type="OrthoDB" id="9800855at2"/>
<evidence type="ECO:0000259" key="16">
    <source>
        <dbReference type="PROSITE" id="PS51066"/>
    </source>
</evidence>
<dbReference type="EC" id="4.2.99.18" evidence="15"/>
<comment type="caution">
    <text evidence="15">Lacks conserved residue(s) required for the propagation of feature annotation.</text>
</comment>
<dbReference type="HAMAP" id="MF_00103">
    <property type="entry name" value="Fapy_DNA_glycosyl"/>
    <property type="match status" value="1"/>
</dbReference>
<dbReference type="RefSeq" id="WP_077713968.1">
    <property type="nucleotide sequence ID" value="NZ_CP019698.1"/>
</dbReference>
<feature type="active site" description="Schiff-base intermediate with DNA" evidence="15">
    <location>
        <position position="2"/>
    </location>
</feature>
<dbReference type="KEGG" id="dfg:B0537_07490"/>